<organism evidence="12 13">
    <name type="scientific">Candida maltosa (strain Xu316)</name>
    <name type="common">Yeast</name>
    <dbReference type="NCBI Taxonomy" id="1245528"/>
    <lineage>
        <taxon>Eukaryota</taxon>
        <taxon>Fungi</taxon>
        <taxon>Dikarya</taxon>
        <taxon>Ascomycota</taxon>
        <taxon>Saccharomycotina</taxon>
        <taxon>Pichiomycetes</taxon>
        <taxon>Debaryomycetaceae</taxon>
        <taxon>Candida/Lodderomyces clade</taxon>
        <taxon>Candida</taxon>
    </lineage>
</organism>
<evidence type="ECO:0000313" key="13">
    <source>
        <dbReference type="Proteomes" id="UP000011777"/>
    </source>
</evidence>
<accession>M3K1K5</accession>
<dbReference type="InterPro" id="IPR016187">
    <property type="entry name" value="CTDL_fold"/>
</dbReference>
<name>M3K1K5_CANMX</name>
<keyword evidence="6" id="KW-0325">Glycoprotein</keyword>
<dbReference type="PANTHER" id="PTHR35518:SF2">
    <property type="entry name" value="MAINTENANCE OF TELOMERE CAPPING PROTEIN 6"/>
    <property type="match status" value="1"/>
</dbReference>
<evidence type="ECO:0000256" key="10">
    <source>
        <dbReference type="SAM" id="Phobius"/>
    </source>
</evidence>
<keyword evidence="5 10" id="KW-0472">Membrane</keyword>
<dbReference type="InterPro" id="IPR016186">
    <property type="entry name" value="C-type_lectin-like/link_sf"/>
</dbReference>
<feature type="non-terminal residue" evidence="12">
    <location>
        <position position="516"/>
    </location>
</feature>
<dbReference type="EMBL" id="AOGT01000796">
    <property type="protein sequence ID" value="EMG49145.1"/>
    <property type="molecule type" value="Genomic_DNA"/>
</dbReference>
<proteinExistence type="inferred from homology"/>
<reference evidence="12 13" key="1">
    <citation type="submission" date="2013-02" db="EMBL/GenBank/DDBJ databases">
        <title>Genome sequence of Candida maltosa Xu316, a potential industrial strain for xylitol and ethanol production.</title>
        <authorList>
            <person name="Yu J."/>
            <person name="Wang Q."/>
            <person name="Geng X."/>
            <person name="Bao W."/>
            <person name="He P."/>
            <person name="Cai J."/>
        </authorList>
    </citation>
    <scope>NUCLEOTIDE SEQUENCE [LARGE SCALE GENOMIC DNA]</scope>
    <source>
        <strain evidence="13">Xu316</strain>
    </source>
</reference>
<keyword evidence="2 10" id="KW-0812">Transmembrane</keyword>
<evidence type="ECO:0000256" key="3">
    <source>
        <dbReference type="ARBA" id="ARBA00022729"/>
    </source>
</evidence>
<evidence type="ECO:0000256" key="4">
    <source>
        <dbReference type="ARBA" id="ARBA00022989"/>
    </source>
</evidence>
<dbReference type="HOGENOM" id="CLU_033723_0_0_1"/>
<sequence length="516" mass="58832">MIDLYWNEFTSRWQLCPAPFPNNVTYNMNDVVDVSWNNQNYQCQPSLSTENIISIFNAYIRNTNTNLDANFIQILLNLKSINYEKSNRTLTLENIYKPSDPNNYNIGNTTLNDTVTSLGSFIFTPQVLEQYQQDAVGTMGMNVKPGDKSNEVNSTQAISKFYNQSSILLPTIDTVLLTEYKRVMVSVVSNQLVNSARLYQFTSDDKNTIFFNDTIPSVVHTTDTNDAELYCQTLFNAYNSSGVDVALFNNISLTSAFRFIVDNEDHPFTPDELARYIRCGYSALLNSTYTQFNVSYNASESVADKLVGSSLWSWSDGQPIVINNTISNNQNDTLSNGTTEERANNVAYNCVVLTESGWSMSNCYERHVIACQNESSRNDWKLEKTNKRNYFEIDKDDCPEGYIFSLPRSSTEMLSLITTAKQQNVEYPIWIDLNDITVQGCFVSGGPYAQCPYQRTITTNKFVRMIAPSFVVGVVVLALMFLEKAFRTNPIQTNRKRYWKKAIQEYYEKNDYEGVP</sequence>
<comment type="caution">
    <text evidence="12">The sequence shown here is derived from an EMBL/GenBank/DDBJ whole genome shotgun (WGS) entry which is preliminary data.</text>
</comment>
<dbReference type="Pfam" id="PF25506">
    <property type="entry name" value="TIM-barrel_MTC6"/>
    <property type="match status" value="1"/>
</dbReference>
<dbReference type="Proteomes" id="UP000011777">
    <property type="component" value="Unassembled WGS sequence"/>
</dbReference>
<comment type="subcellular location">
    <subcellularLocation>
        <location evidence="1">Membrane</location>
        <topology evidence="1">Single-pass type I membrane protein</topology>
    </subcellularLocation>
</comment>
<evidence type="ECO:0000256" key="1">
    <source>
        <dbReference type="ARBA" id="ARBA00004479"/>
    </source>
</evidence>
<dbReference type="GO" id="GO:0016020">
    <property type="term" value="C:membrane"/>
    <property type="evidence" value="ECO:0007669"/>
    <property type="project" value="UniProtKB-SubCell"/>
</dbReference>
<feature type="domain" description="MTC6 partial TIM-barrel" evidence="11">
    <location>
        <begin position="1"/>
        <end position="295"/>
    </location>
</feature>
<feature type="transmembrane region" description="Helical" evidence="10">
    <location>
        <begin position="462"/>
        <end position="482"/>
    </location>
</feature>
<keyword evidence="3" id="KW-0732">Signal</keyword>
<keyword evidence="4 10" id="KW-1133">Transmembrane helix</keyword>
<comment type="similarity">
    <text evidence="8">Belongs to the MTC6 family.</text>
</comment>
<dbReference type="SUPFAM" id="SSF56436">
    <property type="entry name" value="C-type lectin-like"/>
    <property type="match status" value="1"/>
</dbReference>
<dbReference type="eggNOG" id="ENOG502QVFP">
    <property type="taxonomic scope" value="Eukaryota"/>
</dbReference>
<evidence type="ECO:0000259" key="11">
    <source>
        <dbReference type="Pfam" id="PF25506"/>
    </source>
</evidence>
<evidence type="ECO:0000256" key="2">
    <source>
        <dbReference type="ARBA" id="ARBA00022692"/>
    </source>
</evidence>
<evidence type="ECO:0000256" key="8">
    <source>
        <dbReference type="ARBA" id="ARBA00038159"/>
    </source>
</evidence>
<dbReference type="InterPro" id="IPR057530">
    <property type="entry name" value="TIM-barrel_MTC6"/>
</dbReference>
<dbReference type="Gene3D" id="3.10.100.10">
    <property type="entry name" value="Mannose-Binding Protein A, subunit A"/>
    <property type="match status" value="1"/>
</dbReference>
<dbReference type="OMA" id="WGTIDPQ"/>
<evidence type="ECO:0000313" key="12">
    <source>
        <dbReference type="EMBL" id="EMG49145.1"/>
    </source>
</evidence>
<dbReference type="InterPro" id="IPR051008">
    <property type="entry name" value="Telomere_Capping_Maintenance"/>
</dbReference>
<protein>
    <recommendedName>
        <fullName evidence="9">Maintenance of telomere capping protein 6</fullName>
    </recommendedName>
</protein>
<dbReference type="OrthoDB" id="5573651at2759"/>
<evidence type="ECO:0000256" key="9">
    <source>
        <dbReference type="ARBA" id="ARBA00039865"/>
    </source>
</evidence>
<evidence type="ECO:0000256" key="7">
    <source>
        <dbReference type="ARBA" id="ARBA00037703"/>
    </source>
</evidence>
<dbReference type="AlphaFoldDB" id="M3K1K5"/>
<evidence type="ECO:0000256" key="5">
    <source>
        <dbReference type="ARBA" id="ARBA00023136"/>
    </source>
</evidence>
<dbReference type="PANTHER" id="PTHR35518">
    <property type="entry name" value="MAINTENANCE OF TELOMOERE CAPPING"/>
    <property type="match status" value="1"/>
</dbReference>
<evidence type="ECO:0000256" key="6">
    <source>
        <dbReference type="ARBA" id="ARBA00023180"/>
    </source>
</evidence>
<comment type="function">
    <text evidence="7">May be involved in telomere capping.</text>
</comment>
<dbReference type="STRING" id="1245528.M3K1K5"/>
<keyword evidence="13" id="KW-1185">Reference proteome</keyword>
<gene>
    <name evidence="12" type="ORF">G210_0160</name>
</gene>